<reference evidence="1 2" key="1">
    <citation type="submission" date="2020-08" db="EMBL/GenBank/DDBJ databases">
        <title>Bridging the membrane lipid divide: bacteria of the FCB group superphylum have the potential to synthesize archaeal ether lipids.</title>
        <authorList>
            <person name="Villanueva L."/>
            <person name="Von Meijenfeldt F.A.B."/>
            <person name="Westbye A.B."/>
            <person name="Yadav S."/>
            <person name="Hopmans E.C."/>
            <person name="Dutilh B.E."/>
            <person name="Sinninghe Damste J.S."/>
        </authorList>
    </citation>
    <scope>NUCLEOTIDE SEQUENCE [LARGE SCALE GENOMIC DNA]</scope>
    <source>
        <strain evidence="1">NIOZ-UU81</strain>
    </source>
</reference>
<protein>
    <submittedName>
        <fullName evidence="1">Uncharacterized protein</fullName>
    </submittedName>
</protein>
<evidence type="ECO:0000313" key="1">
    <source>
        <dbReference type="EMBL" id="MBC8209362.1"/>
    </source>
</evidence>
<dbReference type="EMBL" id="JACNLK010000094">
    <property type="protein sequence ID" value="MBC8209362.1"/>
    <property type="molecule type" value="Genomic_DNA"/>
</dbReference>
<gene>
    <name evidence="1" type="ORF">H8E79_09390</name>
</gene>
<proteinExistence type="predicted"/>
<evidence type="ECO:0000313" key="2">
    <source>
        <dbReference type="Proteomes" id="UP000599024"/>
    </source>
</evidence>
<dbReference type="Proteomes" id="UP000599024">
    <property type="component" value="Unassembled WGS sequence"/>
</dbReference>
<accession>A0A8J6TEB4</accession>
<sequence>MKIHIDKNVVEFLPENEQETSSLETLWRVVVDCAQDNKRMTAIGEYIPMKENLARFVIEGVPGATTYSADTAVEECTVVCTTCNKYMQLKGGDAVPLCCGRVMDTVD</sequence>
<comment type="caution">
    <text evidence="1">The sequence shown here is derived from an EMBL/GenBank/DDBJ whole genome shotgun (WGS) entry which is preliminary data.</text>
</comment>
<dbReference type="AlphaFoldDB" id="A0A8J6TEB4"/>
<name>A0A8J6TEB4_9BACT</name>
<organism evidence="1 2">
    <name type="scientific">Candidatus Desulfatifera sulfidica</name>
    <dbReference type="NCBI Taxonomy" id="2841691"/>
    <lineage>
        <taxon>Bacteria</taxon>
        <taxon>Pseudomonadati</taxon>
        <taxon>Thermodesulfobacteriota</taxon>
        <taxon>Desulfobulbia</taxon>
        <taxon>Desulfobulbales</taxon>
        <taxon>Desulfobulbaceae</taxon>
        <taxon>Candidatus Desulfatifera</taxon>
    </lineage>
</organism>